<proteinExistence type="predicted"/>
<reference evidence="1" key="1">
    <citation type="submission" date="2014-09" db="EMBL/GenBank/DDBJ databases">
        <authorList>
            <person name="Probst J Alexander"/>
        </authorList>
    </citation>
    <scope>NUCLEOTIDE SEQUENCE</scope>
</reference>
<sequence>MRINRDFVLSKLEKLQNEFEGYYGTDLTDIANELGVTWHGLQKRISSWESNDPAFKGLRYLGRNRPSVTLNEFIEIESRISSNPMSVKQHILSELDVKRKATGKESLAKTTFYRAAEQVTLSKFYSDFMYLWFASNKIKISGSYSVKEARESLSSIFTFSDMKTPIGPDIQVMYEKFSKAKEWFSRYNVEAIAYYPKILTGGKRIRSLLASVPPNQQEEVQVRLIFESQITFIVECFDLLIDTLIHKHGRIKQAMNDNRPKIKNHVLENVLSSIRNAINDRDASSLPDMGRIHKLVNPDISEKTKVRMELMRKYSKEYHLMLQVLDDLTNGMTKGVTFHNVDVHKLFLLAKDGKMWKSWSKEERRSFIRCPELVLAIDNGNEDVASIIAITRIFDYIEQGRITFKGSYNYQDLSEKIKTVEIKDGDGFITPELLEKLVSGKFVTDIQTWIKEINIIDEIYGDLDEDDIPRRWINLSEVLREISKYVRVMTPGWFEEHERLFIKQTDGLFSMEYTEEEFADRLYKAIGFLGRNFRYRDSEEFHNLKYFIQRYLTEEQLILELKFIRRCMISLTGKNESVSVTDTIGINNRKTSILSQYHGRYPTIGCSNIRSITPNTGPIDSSVCRSNDSEAMNMISVIDKIQTVCDNNIKIYTGDSHTVSRKSAGMVLVGYGVTAAGRICHEPKRNLEERKIKILKENIPLSNKVGKLLRNNPSLGRVMATKKYIYVDGINVCKLMEDLGCLILQNVSNSDFPVDDICITVERSNHLKKKTMIVEGGRIRQRMNDVGVSLLSGELILCIVGLYHKINGWTGPMSPINFSDIRLIMPA</sequence>
<gene>
    <name evidence="1" type="ORF">MSIBF_A1280007</name>
</gene>
<evidence type="ECO:0000313" key="1">
    <source>
        <dbReference type="EMBL" id="CEG11186.1"/>
    </source>
</evidence>
<dbReference type="EMBL" id="CCXY01000033">
    <property type="protein sequence ID" value="CEG11186.1"/>
    <property type="molecule type" value="Genomic_DNA"/>
</dbReference>
<organism evidence="1">
    <name type="scientific">groundwater metagenome</name>
    <dbReference type="NCBI Taxonomy" id="717931"/>
    <lineage>
        <taxon>unclassified sequences</taxon>
        <taxon>metagenomes</taxon>
        <taxon>ecological metagenomes</taxon>
    </lineage>
</organism>
<dbReference type="AlphaFoldDB" id="A0A098E6U9"/>
<name>A0A098E6U9_9ZZZZ</name>
<accession>A0A098E6U9</accession>
<protein>
    <submittedName>
        <fullName evidence="1">Uncharacterized protein</fullName>
    </submittedName>
</protein>